<dbReference type="SUPFAM" id="SSF53474">
    <property type="entry name" value="alpha/beta-Hydrolases"/>
    <property type="match status" value="1"/>
</dbReference>
<dbReference type="PANTHER" id="PTHR10655:SF17">
    <property type="entry name" value="LYSOPHOSPHOLIPASE-LIKE PROTEIN 1"/>
    <property type="match status" value="1"/>
</dbReference>
<dbReference type="Proteomes" id="UP000266273">
    <property type="component" value="Unassembled WGS sequence"/>
</dbReference>
<accession>A0A397Q5E4</accession>
<dbReference type="PANTHER" id="PTHR10655">
    <property type="entry name" value="LYSOPHOSPHOLIPASE-RELATED"/>
    <property type="match status" value="1"/>
</dbReference>
<dbReference type="InterPro" id="IPR050565">
    <property type="entry name" value="LYPA1-2/EST-like"/>
</dbReference>
<reference evidence="4 5" key="1">
    <citation type="submission" date="2018-08" db="EMBL/GenBank/DDBJ databases">
        <title>Genomic Encyclopedia of Archaeal and Bacterial Type Strains, Phase II (KMG-II): from individual species to whole genera.</title>
        <authorList>
            <person name="Goeker M."/>
        </authorList>
    </citation>
    <scope>NUCLEOTIDE SEQUENCE [LARGE SCALE GENOMIC DNA]</scope>
    <source>
        <strain evidence="4 5">DSM 5002</strain>
    </source>
</reference>
<dbReference type="Gene3D" id="3.40.50.1820">
    <property type="entry name" value="alpha/beta hydrolase"/>
    <property type="match status" value="1"/>
</dbReference>
<evidence type="ECO:0000313" key="5">
    <source>
        <dbReference type="Proteomes" id="UP000266273"/>
    </source>
</evidence>
<evidence type="ECO:0000256" key="2">
    <source>
        <dbReference type="ARBA" id="ARBA00022801"/>
    </source>
</evidence>
<dbReference type="RefSeq" id="WP_119060994.1">
    <property type="nucleotide sequence ID" value="NZ_QXDF01000001.1"/>
</dbReference>
<dbReference type="InterPro" id="IPR003140">
    <property type="entry name" value="PLipase/COase/thioEstase"/>
</dbReference>
<keyword evidence="5" id="KW-1185">Reference proteome</keyword>
<gene>
    <name evidence="4" type="ORF">BXY53_1275</name>
</gene>
<dbReference type="Pfam" id="PF02230">
    <property type="entry name" value="Abhydrolase_2"/>
    <property type="match status" value="1"/>
</dbReference>
<keyword evidence="2" id="KW-0378">Hydrolase</keyword>
<name>A0A397Q5E4_9HYPH</name>
<protein>
    <submittedName>
        <fullName evidence="4">Phospholipase/carboxylesterase</fullName>
    </submittedName>
</protein>
<sequence length="220" mass="22822">MPRPLDGPRLAPASGTARSLVVFVHGYGANGDDLIALGQMWQAALPDTVFVSPHAPEECAANPFGGRQWFPLTLRDEQELVDGLAQAGPDLDAFLDAELERHGLGPEALALVGFSQGTMMALHVGLRRAGGLAALVGYSGVLANAAALAGEIAARPPVLLVHGAQDELIPAQALAHTRDALQRVDVPVEAHLREGLGHGIDEEGLRLGAGFLARHLAGAG</sequence>
<dbReference type="OrthoDB" id="9801763at2"/>
<evidence type="ECO:0000256" key="1">
    <source>
        <dbReference type="ARBA" id="ARBA00006499"/>
    </source>
</evidence>
<dbReference type="EMBL" id="QXDF01000001">
    <property type="protein sequence ID" value="RIA56173.1"/>
    <property type="molecule type" value="Genomic_DNA"/>
</dbReference>
<proteinExistence type="inferred from homology"/>
<dbReference type="GO" id="GO:0016787">
    <property type="term" value="F:hydrolase activity"/>
    <property type="evidence" value="ECO:0007669"/>
    <property type="project" value="UniProtKB-KW"/>
</dbReference>
<organism evidence="4 5">
    <name type="scientific">Dichotomicrobium thermohalophilum</name>
    <dbReference type="NCBI Taxonomy" id="933063"/>
    <lineage>
        <taxon>Bacteria</taxon>
        <taxon>Pseudomonadati</taxon>
        <taxon>Pseudomonadota</taxon>
        <taxon>Alphaproteobacteria</taxon>
        <taxon>Hyphomicrobiales</taxon>
        <taxon>Hyphomicrobiaceae</taxon>
        <taxon>Dichotomicrobium</taxon>
    </lineage>
</organism>
<evidence type="ECO:0000259" key="3">
    <source>
        <dbReference type="Pfam" id="PF02230"/>
    </source>
</evidence>
<feature type="domain" description="Phospholipase/carboxylesterase/thioesterase" evidence="3">
    <location>
        <begin position="11"/>
        <end position="215"/>
    </location>
</feature>
<comment type="caution">
    <text evidence="4">The sequence shown here is derived from an EMBL/GenBank/DDBJ whole genome shotgun (WGS) entry which is preliminary data.</text>
</comment>
<evidence type="ECO:0000313" key="4">
    <source>
        <dbReference type="EMBL" id="RIA56173.1"/>
    </source>
</evidence>
<dbReference type="InterPro" id="IPR029058">
    <property type="entry name" value="AB_hydrolase_fold"/>
</dbReference>
<dbReference type="AlphaFoldDB" id="A0A397Q5E4"/>
<comment type="similarity">
    <text evidence="1">Belongs to the AB hydrolase superfamily. AB hydrolase 2 family.</text>
</comment>